<dbReference type="AlphaFoldDB" id="A0A9W8QFE3"/>
<dbReference type="SUPFAM" id="SSF57701">
    <property type="entry name" value="Zn2/Cys6 DNA-binding domain"/>
    <property type="match status" value="1"/>
</dbReference>
<dbReference type="GeneID" id="80887179"/>
<dbReference type="PROSITE" id="PS50048">
    <property type="entry name" value="ZN2_CY6_FUNGAL_2"/>
    <property type="match status" value="1"/>
</dbReference>
<dbReference type="InterPro" id="IPR053178">
    <property type="entry name" value="Osmoadaptation_assoc"/>
</dbReference>
<protein>
    <recommendedName>
        <fullName evidence="2">Zn(2)-C6 fungal-type domain-containing protein</fullName>
    </recommendedName>
</protein>
<dbReference type="EMBL" id="JAJHUN010000007">
    <property type="protein sequence ID" value="KAJ4154741.1"/>
    <property type="molecule type" value="Genomic_DNA"/>
</dbReference>
<evidence type="ECO:0000313" key="4">
    <source>
        <dbReference type="Proteomes" id="UP001144673"/>
    </source>
</evidence>
<sequence>MVGVAGRSKACLDCKRRRVKCDLTEPRCLRCSRAKIHCQGYKLETVWVNRTLEQPGLTAAAAIAGAARLPQRPGQRRLHLLNQLKLECASPVRDPLNFRCRALQVLDGIYTPYLSLEGAYPSAVSWLEAIGEMKEGCDALDQSLLAFCAIQIRVVGENSISYDDTVQLYNHALRNVIEDLARGKGAREETLAAIIALSTCELFLFVKDQSLSIHAHGISEILRHRDVMQPSRYWDRLVVRMCLICIVGGLTHGRALALAPGEWYALLGPAPTDSFAHLLKVAVEIPAILEKAESLVEKRYPESLTARCTDLLTRKFYELKEWRAQKASPYWVVPSTLENPADEKYNDKLFPFALKFHSIATAVEWIFCSTIMLRTVDAALTAGSVGLSSPNNGYFTSTRTFDRRISTTKT</sequence>
<accession>A0A9W8QFE3</accession>
<dbReference type="Proteomes" id="UP001144673">
    <property type="component" value="Chromosome 6"/>
</dbReference>
<dbReference type="SMART" id="SM00066">
    <property type="entry name" value="GAL4"/>
    <property type="match status" value="1"/>
</dbReference>
<dbReference type="InterPro" id="IPR036864">
    <property type="entry name" value="Zn2-C6_fun-type_DNA-bd_sf"/>
</dbReference>
<dbReference type="PANTHER" id="PTHR38111:SF2">
    <property type="entry name" value="FINGER DOMAIN PROTEIN, PUTATIVE (AFU_ORTHOLOGUE AFUA_1G01560)-RELATED"/>
    <property type="match status" value="1"/>
</dbReference>
<keyword evidence="4" id="KW-1185">Reference proteome</keyword>
<dbReference type="Pfam" id="PF00172">
    <property type="entry name" value="Zn_clus"/>
    <property type="match status" value="1"/>
</dbReference>
<keyword evidence="1" id="KW-0539">Nucleus</keyword>
<proteinExistence type="predicted"/>
<evidence type="ECO:0000259" key="2">
    <source>
        <dbReference type="PROSITE" id="PS50048"/>
    </source>
</evidence>
<organism evidence="3 4">
    <name type="scientific">Akanthomyces muscarius</name>
    <name type="common">Entomopathogenic fungus</name>
    <name type="synonym">Lecanicillium muscarium</name>
    <dbReference type="NCBI Taxonomy" id="2231603"/>
    <lineage>
        <taxon>Eukaryota</taxon>
        <taxon>Fungi</taxon>
        <taxon>Dikarya</taxon>
        <taxon>Ascomycota</taxon>
        <taxon>Pezizomycotina</taxon>
        <taxon>Sordariomycetes</taxon>
        <taxon>Hypocreomycetidae</taxon>
        <taxon>Hypocreales</taxon>
        <taxon>Cordycipitaceae</taxon>
        <taxon>Akanthomyces</taxon>
    </lineage>
</organism>
<feature type="domain" description="Zn(2)-C6 fungal-type" evidence="2">
    <location>
        <begin position="10"/>
        <end position="38"/>
    </location>
</feature>
<dbReference type="RefSeq" id="XP_056054865.1">
    <property type="nucleotide sequence ID" value="XM_056197861.1"/>
</dbReference>
<comment type="caution">
    <text evidence="3">The sequence shown here is derived from an EMBL/GenBank/DDBJ whole genome shotgun (WGS) entry which is preliminary data.</text>
</comment>
<name>A0A9W8QFE3_AKAMU</name>
<reference evidence="3" key="1">
    <citation type="journal article" date="2023" name="Access Microbiol">
        <title>De-novo genome assembly for Akanthomyces muscarius, a biocontrol agent of insect agricultural pests.</title>
        <authorList>
            <person name="Erdos Z."/>
            <person name="Studholme D.J."/>
            <person name="Raymond B."/>
            <person name="Sharma M."/>
        </authorList>
    </citation>
    <scope>NUCLEOTIDE SEQUENCE</scope>
    <source>
        <strain evidence="3">Ve6</strain>
    </source>
</reference>
<evidence type="ECO:0000313" key="3">
    <source>
        <dbReference type="EMBL" id="KAJ4154741.1"/>
    </source>
</evidence>
<dbReference type="KEGG" id="amus:LMH87_000020"/>
<gene>
    <name evidence="3" type="ORF">LMH87_000020</name>
</gene>
<dbReference type="GO" id="GO:0000981">
    <property type="term" value="F:DNA-binding transcription factor activity, RNA polymerase II-specific"/>
    <property type="evidence" value="ECO:0007669"/>
    <property type="project" value="InterPro"/>
</dbReference>
<dbReference type="InterPro" id="IPR001138">
    <property type="entry name" value="Zn2Cys6_DnaBD"/>
</dbReference>
<dbReference type="PROSITE" id="PS00463">
    <property type="entry name" value="ZN2_CY6_FUNGAL_1"/>
    <property type="match status" value="1"/>
</dbReference>
<evidence type="ECO:0000256" key="1">
    <source>
        <dbReference type="ARBA" id="ARBA00023242"/>
    </source>
</evidence>
<dbReference type="CDD" id="cd00067">
    <property type="entry name" value="GAL4"/>
    <property type="match status" value="1"/>
</dbReference>
<dbReference type="Gene3D" id="4.10.240.10">
    <property type="entry name" value="Zn(2)-C6 fungal-type DNA-binding domain"/>
    <property type="match status" value="1"/>
</dbReference>
<dbReference type="GO" id="GO:0008270">
    <property type="term" value="F:zinc ion binding"/>
    <property type="evidence" value="ECO:0007669"/>
    <property type="project" value="InterPro"/>
</dbReference>
<dbReference type="PANTHER" id="PTHR38111">
    <property type="entry name" value="ZN(2)-C6 FUNGAL-TYPE DOMAIN-CONTAINING PROTEIN-RELATED"/>
    <property type="match status" value="1"/>
</dbReference>